<feature type="domain" description="SET" evidence="2">
    <location>
        <begin position="138"/>
        <end position="285"/>
    </location>
</feature>
<sequence length="410" mass="43920">MASFLYSGALVALCVVQFVAPVGATHGSPQQAEDNTFEQPLPKTGCLPGPLKLESHPSCVSTMGNNDASWAPWTHRPHCLDNFCVFTNADFQGPDRGVSVIDMQRPNTSNVTLAVASIAELLSAAPLAPEAIDGKKSPPYELRDIPGKGIGVVATRKISRGQVLMIDYAAVVADAQFPSRVKRKQGSQLLRQAVERLPAADEILNLARSSPDPDTVSVAEDVMKTNSFTVEIAGKDYMALFPRIARMNHACKPSTLTRFNSTTLSNIVYAFHDIQPEEELTISYSPFGLASAARHTTLSKWGFTCTCSLCASSPAVLAASDVRRDRISALSKKVVELVQRGGEGNFKAAVELYAQAVADVKEEGLVPHLGGHYGVLGQLWGAAGDGLKAGEWIKRGREEGERFDRAGAAA</sequence>
<evidence type="ECO:0000256" key="1">
    <source>
        <dbReference type="SAM" id="SignalP"/>
    </source>
</evidence>
<reference evidence="3" key="1">
    <citation type="journal article" date="2023" name="Mol. Phylogenet. Evol.">
        <title>Genome-scale phylogeny and comparative genomics of the fungal order Sordariales.</title>
        <authorList>
            <person name="Hensen N."/>
            <person name="Bonometti L."/>
            <person name="Westerberg I."/>
            <person name="Brannstrom I.O."/>
            <person name="Guillou S."/>
            <person name="Cros-Aarteil S."/>
            <person name="Calhoun S."/>
            <person name="Haridas S."/>
            <person name="Kuo A."/>
            <person name="Mondo S."/>
            <person name="Pangilinan J."/>
            <person name="Riley R."/>
            <person name="LaButti K."/>
            <person name="Andreopoulos B."/>
            <person name="Lipzen A."/>
            <person name="Chen C."/>
            <person name="Yan M."/>
            <person name="Daum C."/>
            <person name="Ng V."/>
            <person name="Clum A."/>
            <person name="Steindorff A."/>
            <person name="Ohm R.A."/>
            <person name="Martin F."/>
            <person name="Silar P."/>
            <person name="Natvig D.O."/>
            <person name="Lalanne C."/>
            <person name="Gautier V."/>
            <person name="Ament-Velasquez S.L."/>
            <person name="Kruys A."/>
            <person name="Hutchinson M.I."/>
            <person name="Powell A.J."/>
            <person name="Barry K."/>
            <person name="Miller A.N."/>
            <person name="Grigoriev I.V."/>
            <person name="Debuchy R."/>
            <person name="Gladieux P."/>
            <person name="Hiltunen Thoren M."/>
            <person name="Johannesson H."/>
        </authorList>
    </citation>
    <scope>NUCLEOTIDE SEQUENCE</scope>
    <source>
        <strain evidence="3">CBS 538.74</strain>
    </source>
</reference>
<dbReference type="Pfam" id="PF00856">
    <property type="entry name" value="SET"/>
    <property type="match status" value="1"/>
</dbReference>
<dbReference type="SMART" id="SM00317">
    <property type="entry name" value="SET"/>
    <property type="match status" value="1"/>
</dbReference>
<proteinExistence type="predicted"/>
<evidence type="ECO:0000313" key="4">
    <source>
        <dbReference type="Proteomes" id="UP001302745"/>
    </source>
</evidence>
<dbReference type="InterPro" id="IPR046341">
    <property type="entry name" value="SET_dom_sf"/>
</dbReference>
<evidence type="ECO:0000259" key="2">
    <source>
        <dbReference type="PROSITE" id="PS50280"/>
    </source>
</evidence>
<gene>
    <name evidence="3" type="ORF">C8A00DRAFT_42068</name>
</gene>
<reference evidence="3" key="2">
    <citation type="submission" date="2023-05" db="EMBL/GenBank/DDBJ databases">
        <authorList>
            <consortium name="Lawrence Berkeley National Laboratory"/>
            <person name="Steindorff A."/>
            <person name="Hensen N."/>
            <person name="Bonometti L."/>
            <person name="Westerberg I."/>
            <person name="Brannstrom I.O."/>
            <person name="Guillou S."/>
            <person name="Cros-Aarteil S."/>
            <person name="Calhoun S."/>
            <person name="Haridas S."/>
            <person name="Kuo A."/>
            <person name="Mondo S."/>
            <person name="Pangilinan J."/>
            <person name="Riley R."/>
            <person name="Labutti K."/>
            <person name="Andreopoulos B."/>
            <person name="Lipzen A."/>
            <person name="Chen C."/>
            <person name="Yanf M."/>
            <person name="Daum C."/>
            <person name="Ng V."/>
            <person name="Clum A."/>
            <person name="Ohm R."/>
            <person name="Martin F."/>
            <person name="Silar P."/>
            <person name="Natvig D."/>
            <person name="Lalanne C."/>
            <person name="Gautier V."/>
            <person name="Ament-Velasquez S.L."/>
            <person name="Kruys A."/>
            <person name="Hutchinson M.I."/>
            <person name="Powell A.J."/>
            <person name="Barry K."/>
            <person name="Miller A.N."/>
            <person name="Grigoriev I.V."/>
            <person name="Debuchy R."/>
            <person name="Gladieux P."/>
            <person name="Thoren M.H."/>
            <person name="Johannesson H."/>
        </authorList>
    </citation>
    <scope>NUCLEOTIDE SEQUENCE</scope>
    <source>
        <strain evidence="3">CBS 538.74</strain>
    </source>
</reference>
<dbReference type="EMBL" id="MU856891">
    <property type="protein sequence ID" value="KAK4155259.1"/>
    <property type="molecule type" value="Genomic_DNA"/>
</dbReference>
<accession>A0AAN6ZYW7</accession>
<organism evidence="3 4">
    <name type="scientific">Chaetomidium leptoderma</name>
    <dbReference type="NCBI Taxonomy" id="669021"/>
    <lineage>
        <taxon>Eukaryota</taxon>
        <taxon>Fungi</taxon>
        <taxon>Dikarya</taxon>
        <taxon>Ascomycota</taxon>
        <taxon>Pezizomycotina</taxon>
        <taxon>Sordariomycetes</taxon>
        <taxon>Sordariomycetidae</taxon>
        <taxon>Sordariales</taxon>
        <taxon>Chaetomiaceae</taxon>
        <taxon>Chaetomidium</taxon>
    </lineage>
</organism>
<protein>
    <submittedName>
        <fullName evidence="3">SET domain-containing protein 5</fullName>
    </submittedName>
</protein>
<name>A0AAN6ZYW7_9PEZI</name>
<dbReference type="PROSITE" id="PS50280">
    <property type="entry name" value="SET"/>
    <property type="match status" value="1"/>
</dbReference>
<comment type="caution">
    <text evidence="3">The sequence shown here is derived from an EMBL/GenBank/DDBJ whole genome shotgun (WGS) entry which is preliminary data.</text>
</comment>
<dbReference type="CDD" id="cd20071">
    <property type="entry name" value="SET_SMYD"/>
    <property type="match status" value="1"/>
</dbReference>
<keyword evidence="1" id="KW-0732">Signal</keyword>
<dbReference type="SUPFAM" id="SSF82199">
    <property type="entry name" value="SET domain"/>
    <property type="match status" value="1"/>
</dbReference>
<evidence type="ECO:0000313" key="3">
    <source>
        <dbReference type="EMBL" id="KAK4155259.1"/>
    </source>
</evidence>
<dbReference type="InterPro" id="IPR053185">
    <property type="entry name" value="SET_domain_protein"/>
</dbReference>
<dbReference type="AlphaFoldDB" id="A0AAN6ZYW7"/>
<feature type="chain" id="PRO_5042863421" evidence="1">
    <location>
        <begin position="25"/>
        <end position="410"/>
    </location>
</feature>
<keyword evidence="4" id="KW-1185">Reference proteome</keyword>
<dbReference type="Gene3D" id="2.170.270.10">
    <property type="entry name" value="SET domain"/>
    <property type="match status" value="1"/>
</dbReference>
<dbReference type="Gene3D" id="1.10.220.160">
    <property type="match status" value="1"/>
</dbReference>
<dbReference type="PANTHER" id="PTHR47332">
    <property type="entry name" value="SET DOMAIN-CONTAINING PROTEIN 5"/>
    <property type="match status" value="1"/>
</dbReference>
<dbReference type="InterPro" id="IPR001214">
    <property type="entry name" value="SET_dom"/>
</dbReference>
<dbReference type="Proteomes" id="UP001302745">
    <property type="component" value="Unassembled WGS sequence"/>
</dbReference>
<dbReference type="PANTHER" id="PTHR47332:SF6">
    <property type="entry name" value="SET DOMAIN-CONTAINING PROTEIN"/>
    <property type="match status" value="1"/>
</dbReference>
<feature type="signal peptide" evidence="1">
    <location>
        <begin position="1"/>
        <end position="24"/>
    </location>
</feature>